<dbReference type="Gene3D" id="3.40.1190.10">
    <property type="entry name" value="Mur-like, catalytic domain"/>
    <property type="match status" value="1"/>
</dbReference>
<evidence type="ECO:0000259" key="5">
    <source>
        <dbReference type="Pfam" id="PF08245"/>
    </source>
</evidence>
<dbReference type="SUPFAM" id="SSF63418">
    <property type="entry name" value="MurE/MurF N-terminal domain"/>
    <property type="match status" value="1"/>
</dbReference>
<reference evidence="6" key="1">
    <citation type="submission" date="2020-07" db="EMBL/GenBank/DDBJ databases">
        <authorList>
            <person name="Lin J."/>
        </authorList>
    </citation>
    <scope>NUCLEOTIDE SEQUENCE</scope>
</reference>
<evidence type="ECO:0000256" key="2">
    <source>
        <dbReference type="SAM" id="MobiDB-lite"/>
    </source>
</evidence>
<dbReference type="SUPFAM" id="SSF53623">
    <property type="entry name" value="MurD-like peptide ligases, catalytic domain"/>
    <property type="match status" value="1"/>
</dbReference>
<comment type="similarity">
    <text evidence="1">Belongs to the MurCDEF family. MurE subfamily.</text>
</comment>
<evidence type="ECO:0008006" key="7">
    <source>
        <dbReference type="Google" id="ProtNLM"/>
    </source>
</evidence>
<feature type="domain" description="Mur ligase C-terminal" evidence="4">
    <location>
        <begin position="387"/>
        <end position="527"/>
    </location>
</feature>
<feature type="compositionally biased region" description="Basic and acidic residues" evidence="2">
    <location>
        <begin position="66"/>
        <end position="76"/>
    </location>
</feature>
<dbReference type="InterPro" id="IPR036615">
    <property type="entry name" value="Mur_ligase_C_dom_sf"/>
</dbReference>
<evidence type="ECO:0000256" key="1">
    <source>
        <dbReference type="ARBA" id="ARBA00005898"/>
    </source>
</evidence>
<dbReference type="InterPro" id="IPR005761">
    <property type="entry name" value="UDP-N-AcMur-Glu-dNH2Pim_ligase"/>
</dbReference>
<dbReference type="GO" id="GO:0005524">
    <property type="term" value="F:ATP binding"/>
    <property type="evidence" value="ECO:0007669"/>
    <property type="project" value="InterPro"/>
</dbReference>
<dbReference type="Gene3D" id="3.40.1390.10">
    <property type="entry name" value="MurE/MurF, N-terminal domain"/>
    <property type="match status" value="1"/>
</dbReference>
<dbReference type="GO" id="GO:0008360">
    <property type="term" value="P:regulation of cell shape"/>
    <property type="evidence" value="ECO:0007669"/>
    <property type="project" value="InterPro"/>
</dbReference>
<dbReference type="InterPro" id="IPR036565">
    <property type="entry name" value="Mur-like_cat_sf"/>
</dbReference>
<dbReference type="InterPro" id="IPR035911">
    <property type="entry name" value="MurE/MurF_N"/>
</dbReference>
<organism evidence="6">
    <name type="scientific">Ananas comosus var. bracteatus</name>
    <name type="common">red pineapple</name>
    <dbReference type="NCBI Taxonomy" id="296719"/>
    <lineage>
        <taxon>Eukaryota</taxon>
        <taxon>Viridiplantae</taxon>
        <taxon>Streptophyta</taxon>
        <taxon>Embryophyta</taxon>
        <taxon>Tracheophyta</taxon>
        <taxon>Spermatophyta</taxon>
        <taxon>Magnoliopsida</taxon>
        <taxon>Liliopsida</taxon>
        <taxon>Poales</taxon>
        <taxon>Bromeliaceae</taxon>
        <taxon>Bromelioideae</taxon>
        <taxon>Ananas</taxon>
    </lineage>
</organism>
<dbReference type="Gene3D" id="3.90.190.20">
    <property type="entry name" value="Mur ligase, C-terminal domain"/>
    <property type="match status" value="1"/>
</dbReference>
<dbReference type="GO" id="GO:0005737">
    <property type="term" value="C:cytoplasm"/>
    <property type="evidence" value="ECO:0007669"/>
    <property type="project" value="InterPro"/>
</dbReference>
<protein>
    <recommendedName>
        <fullName evidence="7">UDP-N-acetylmuramoyl-L-alanyl-D-glutamate--2, 6-diaminopimelate ligase</fullName>
    </recommendedName>
</protein>
<dbReference type="SUPFAM" id="SSF53244">
    <property type="entry name" value="MurD-like peptide ligases, peptide-binding domain"/>
    <property type="match status" value="1"/>
</dbReference>
<dbReference type="PANTHER" id="PTHR23135:SF4">
    <property type="entry name" value="UDP-N-ACETYLMURAMOYL-L-ALANYL-D-GLUTAMATE--2,6-DIAMINOPIMELATE LIGASE MURE HOMOLOG, CHLOROPLASTIC"/>
    <property type="match status" value="1"/>
</dbReference>
<dbReference type="Pfam" id="PF01225">
    <property type="entry name" value="Mur_ligase"/>
    <property type="match status" value="1"/>
</dbReference>
<dbReference type="GO" id="GO:0016881">
    <property type="term" value="F:acid-amino acid ligase activity"/>
    <property type="evidence" value="ECO:0007669"/>
    <property type="project" value="InterPro"/>
</dbReference>
<dbReference type="InterPro" id="IPR000713">
    <property type="entry name" value="Mur_ligase_N"/>
</dbReference>
<dbReference type="Pfam" id="PF08245">
    <property type="entry name" value="Mur_ligase_M"/>
    <property type="match status" value="1"/>
</dbReference>
<evidence type="ECO:0000259" key="4">
    <source>
        <dbReference type="Pfam" id="PF02875"/>
    </source>
</evidence>
<feature type="domain" description="Mur ligase central" evidence="5">
    <location>
        <begin position="158"/>
        <end position="364"/>
    </location>
</feature>
<dbReference type="PANTHER" id="PTHR23135">
    <property type="entry name" value="MUR LIGASE FAMILY MEMBER"/>
    <property type="match status" value="1"/>
</dbReference>
<dbReference type="InterPro" id="IPR004101">
    <property type="entry name" value="Mur_ligase_C"/>
</dbReference>
<dbReference type="NCBIfam" id="NF001126">
    <property type="entry name" value="PRK00139.1-4"/>
    <property type="match status" value="1"/>
</dbReference>
<dbReference type="InterPro" id="IPR013221">
    <property type="entry name" value="Mur_ligase_cen"/>
</dbReference>
<name>A0A6V7NQW5_ANACO</name>
<proteinExistence type="inferred from homology"/>
<dbReference type="Pfam" id="PF02875">
    <property type="entry name" value="Mur_ligase_C"/>
    <property type="match status" value="1"/>
</dbReference>
<gene>
    <name evidence="6" type="ORF">CB5_LOCUS4221</name>
</gene>
<evidence type="ECO:0000313" key="6">
    <source>
        <dbReference type="EMBL" id="CAD1821010.1"/>
    </source>
</evidence>
<sequence>MALHLFSSLLPPHKPLLSSPRHHPLLLPHVSSSSSSHHTTGERALVLEQPPFELEPIPKTASFNEEPPKDRPFGNDSRKVIPGDLFVCCVGCKTDGHLYIADAVRKGAVAVLSSKEVHLDLMPHCGALVVVQSTNSVLPVIAAAFYKNPSRKMSVVGITGTNGKTTTSHLASAIYEAMGLRTGMLGTVGYYINGNTQLEEAQNTTPDAVAVQKLMAKMVYNGAKAVVMEASSHGLALGRCDEVDFDVAVFTNLTRDHFDFHRTEQEYRKSKAKLFSKMVDPKRHVKIVNIDDPNAKFFIAQGNRGVPVLTFAVENKNADIYPLKFELSSTTTKVLIKTPNGVLQISSRLIGTHNVYNILAAAAVGIAVGASGEEIARGIEGVDGVSGRFESIDAGRQPFGVIVDFAHTPDALSKLLDTVRELGARRIITVVGCAGESDKGKRPIMTELAVNKSEVVILTSDNPKTENPLNILDDMLAGVGWTMHDYVHYCKNDYYPPLPNGHRLFVHDNRRVAVRAAIAMAEKGDIVAEGTKTINYKVIRRYILMTGKNVGKLCIISTSCIGQGWEKEFRRWSSESLFCPSMKMSRLGL</sequence>
<accession>A0A6V7NQW5</accession>
<dbReference type="HAMAP" id="MF_00208">
    <property type="entry name" value="MurE"/>
    <property type="match status" value="1"/>
</dbReference>
<dbReference type="NCBIfam" id="TIGR01085">
    <property type="entry name" value="murE"/>
    <property type="match status" value="1"/>
</dbReference>
<dbReference type="GO" id="GO:0051301">
    <property type="term" value="P:cell division"/>
    <property type="evidence" value="ECO:0007669"/>
    <property type="project" value="InterPro"/>
</dbReference>
<evidence type="ECO:0000259" key="3">
    <source>
        <dbReference type="Pfam" id="PF01225"/>
    </source>
</evidence>
<feature type="domain" description="Mur ligase N-terminal catalytic" evidence="3">
    <location>
        <begin position="74"/>
        <end position="146"/>
    </location>
</feature>
<dbReference type="EMBL" id="LR862141">
    <property type="protein sequence ID" value="CAD1821010.1"/>
    <property type="molecule type" value="Genomic_DNA"/>
</dbReference>
<dbReference type="AlphaFoldDB" id="A0A6V7NQW5"/>
<feature type="region of interest" description="Disordered" evidence="2">
    <location>
        <begin position="57"/>
        <end position="76"/>
    </location>
</feature>